<feature type="domain" description="HMG box" evidence="3">
    <location>
        <begin position="120"/>
        <end position="188"/>
    </location>
</feature>
<feature type="compositionally biased region" description="Low complexity" evidence="2">
    <location>
        <begin position="213"/>
        <end position="223"/>
    </location>
</feature>
<keyword evidence="1" id="KW-0539">Nucleus</keyword>
<dbReference type="SMART" id="SM00398">
    <property type="entry name" value="HMG"/>
    <property type="match status" value="1"/>
</dbReference>
<dbReference type="HOGENOM" id="CLU_1098549_0_0_1"/>
<reference evidence="4" key="2">
    <citation type="submission" date="2012-05" db="EMBL/GenBank/DDBJ databases">
        <title>The Genome Annotation of Fusarium oxysporum Cotton.</title>
        <authorList>
            <consortium name="The Broad Institute Genomics Platform"/>
            <person name="Ma L.-J."/>
            <person name="Corby-Kistler H."/>
            <person name="Broz K."/>
            <person name="Gale L.R."/>
            <person name="Jonkers W."/>
            <person name="O'Donnell K."/>
            <person name="Ploetz R."/>
            <person name="Steinberg C."/>
            <person name="Schwartz D.C."/>
            <person name="VanEtten H."/>
            <person name="Zhou S."/>
            <person name="Young S.K."/>
            <person name="Zeng Q."/>
            <person name="Gargeya S."/>
            <person name="Fitzgerald M."/>
            <person name="Abouelleil A."/>
            <person name="Alvarado L."/>
            <person name="Chapman S.B."/>
            <person name="Gainer-Dewar J."/>
            <person name="Goldberg J."/>
            <person name="Griggs A."/>
            <person name="Gujja S."/>
            <person name="Hansen M."/>
            <person name="Howarth C."/>
            <person name="Imamovic A."/>
            <person name="Ireland A."/>
            <person name="Larimer J."/>
            <person name="McCowan C."/>
            <person name="Murphy C."/>
            <person name="Pearson M."/>
            <person name="Poon T.W."/>
            <person name="Priest M."/>
            <person name="Roberts A."/>
            <person name="Saif S."/>
            <person name="Shea T."/>
            <person name="Sykes S."/>
            <person name="Wortman J."/>
            <person name="Nusbaum C."/>
            <person name="Birren B."/>
        </authorList>
    </citation>
    <scope>NUCLEOTIDE SEQUENCE</scope>
    <source>
        <strain evidence="4">25433</strain>
    </source>
</reference>
<gene>
    <name evidence="4" type="ORF">FOTG_17561</name>
</gene>
<dbReference type="AlphaFoldDB" id="X0LZY5"/>
<evidence type="ECO:0000259" key="3">
    <source>
        <dbReference type="PROSITE" id="PS50118"/>
    </source>
</evidence>
<organism evidence="4">
    <name type="scientific">Fusarium oxysporum f. sp. vasinfectum 25433</name>
    <dbReference type="NCBI Taxonomy" id="1089449"/>
    <lineage>
        <taxon>Eukaryota</taxon>
        <taxon>Fungi</taxon>
        <taxon>Dikarya</taxon>
        <taxon>Ascomycota</taxon>
        <taxon>Pezizomycotina</taxon>
        <taxon>Sordariomycetes</taxon>
        <taxon>Hypocreomycetidae</taxon>
        <taxon>Hypocreales</taxon>
        <taxon>Nectriaceae</taxon>
        <taxon>Fusarium</taxon>
        <taxon>Fusarium oxysporum species complex</taxon>
    </lineage>
</organism>
<dbReference type="OrthoDB" id="2307332at2759"/>
<dbReference type="SUPFAM" id="SSF47095">
    <property type="entry name" value="HMG-box"/>
    <property type="match status" value="1"/>
</dbReference>
<feature type="compositionally biased region" description="Basic and acidic residues" evidence="2">
    <location>
        <begin position="190"/>
        <end position="203"/>
    </location>
</feature>
<sequence length="253" mass="28279">MNPIADRSTVMYTTSSDDLSSILGDQSPQCASKQVTAPGSYYSTPSGDNCTWTGSFEEDWVLFPDVPEPNEQGTTEVDLAFSNFHPCSVLSDYVTEEALSLLGIDEYVGVLSEEPGDGKVKRPPNAFILYRTAFRHVAEDVFSTKSQQHVSKICGESWLQEKENIKAWFQAQAMIGKANYKKHMLNTKSPTKERALRKDDKQKPSPSDDDESASSPPDTSTPTRRNIKKAKRTERTTTVNEAQRARRPRSVVY</sequence>
<feature type="region of interest" description="Disordered" evidence="2">
    <location>
        <begin position="181"/>
        <end position="253"/>
    </location>
</feature>
<dbReference type="InterPro" id="IPR009071">
    <property type="entry name" value="HMG_box_dom"/>
</dbReference>
<dbReference type="Pfam" id="PF00505">
    <property type="entry name" value="HMG_box"/>
    <property type="match status" value="1"/>
</dbReference>
<dbReference type="GO" id="GO:0003677">
    <property type="term" value="F:DNA binding"/>
    <property type="evidence" value="ECO:0007669"/>
    <property type="project" value="UniProtKB-UniRule"/>
</dbReference>
<evidence type="ECO:0000256" key="1">
    <source>
        <dbReference type="PROSITE-ProRule" id="PRU00267"/>
    </source>
</evidence>
<accession>X0LZY5</accession>
<dbReference type="Gene3D" id="1.10.30.10">
    <property type="entry name" value="High mobility group box domain"/>
    <property type="match status" value="1"/>
</dbReference>
<dbReference type="InterPro" id="IPR036910">
    <property type="entry name" value="HMG_box_dom_sf"/>
</dbReference>
<dbReference type="GO" id="GO:0005634">
    <property type="term" value="C:nucleus"/>
    <property type="evidence" value="ECO:0007669"/>
    <property type="project" value="UniProtKB-UniRule"/>
</dbReference>
<keyword evidence="1" id="KW-0238">DNA-binding</keyword>
<feature type="DNA-binding region" description="HMG box" evidence="1">
    <location>
        <begin position="120"/>
        <end position="188"/>
    </location>
</feature>
<proteinExistence type="predicted"/>
<protein>
    <recommendedName>
        <fullName evidence="3">HMG box domain-containing protein</fullName>
    </recommendedName>
</protein>
<name>X0LZY5_FUSOX</name>
<dbReference type="EMBL" id="JH658094">
    <property type="protein sequence ID" value="EXM14010.1"/>
    <property type="molecule type" value="Genomic_DNA"/>
</dbReference>
<evidence type="ECO:0000256" key="2">
    <source>
        <dbReference type="SAM" id="MobiDB-lite"/>
    </source>
</evidence>
<reference evidence="4" key="1">
    <citation type="submission" date="2011-11" db="EMBL/GenBank/DDBJ databases">
        <title>The Genome Sequence of Fusarium oxysporum Cotton.</title>
        <authorList>
            <consortium name="The Broad Institute Genome Sequencing Platform"/>
            <person name="Ma L.-J."/>
            <person name="Gale L.R."/>
            <person name="Schwartz D.C."/>
            <person name="Zhou S."/>
            <person name="Corby-Kistler H."/>
            <person name="Young S.K."/>
            <person name="Zeng Q."/>
            <person name="Gargeya S."/>
            <person name="Fitzgerald M."/>
            <person name="Haas B."/>
            <person name="Abouelleil A."/>
            <person name="Alvarado L."/>
            <person name="Arachchi H.M."/>
            <person name="Berlin A."/>
            <person name="Brown A."/>
            <person name="Chapman S.B."/>
            <person name="Chen Z."/>
            <person name="Dunbar C."/>
            <person name="Freedman E."/>
            <person name="Gearin G."/>
            <person name="Goldberg J."/>
            <person name="Griggs A."/>
            <person name="Gujja S."/>
            <person name="Heiman D."/>
            <person name="Howarth C."/>
            <person name="Larson L."/>
            <person name="Lui A."/>
            <person name="MacDonald P.J.P."/>
            <person name="Montmayeur A."/>
            <person name="Murphy C."/>
            <person name="Neiman D."/>
            <person name="Pearson M."/>
            <person name="Priest M."/>
            <person name="Roberts A."/>
            <person name="Saif S."/>
            <person name="Shea T."/>
            <person name="Shenoy N."/>
            <person name="Sisk P."/>
            <person name="Stolte C."/>
            <person name="Sykes S."/>
            <person name="Wortman J."/>
            <person name="Nusbaum C."/>
            <person name="Birren B."/>
        </authorList>
    </citation>
    <scope>NUCLEOTIDE SEQUENCE [LARGE SCALE GENOMIC DNA]</scope>
    <source>
        <strain evidence="4">25433</strain>
    </source>
</reference>
<dbReference type="Proteomes" id="UP000030701">
    <property type="component" value="Unassembled WGS sequence"/>
</dbReference>
<evidence type="ECO:0000313" key="4">
    <source>
        <dbReference type="EMBL" id="EXM14010.1"/>
    </source>
</evidence>
<dbReference type="PROSITE" id="PS50118">
    <property type="entry name" value="HMG_BOX_2"/>
    <property type="match status" value="1"/>
</dbReference>